<evidence type="ECO:0000313" key="6">
    <source>
        <dbReference type="Proteomes" id="UP000030745"/>
    </source>
</evidence>
<organism evidence="5 6">
    <name type="scientific">Saprolegnia parasitica (strain CBS 223.65)</name>
    <dbReference type="NCBI Taxonomy" id="695850"/>
    <lineage>
        <taxon>Eukaryota</taxon>
        <taxon>Sar</taxon>
        <taxon>Stramenopiles</taxon>
        <taxon>Oomycota</taxon>
        <taxon>Saprolegniomycetes</taxon>
        <taxon>Saprolegniales</taxon>
        <taxon>Saprolegniaceae</taxon>
        <taxon>Saprolegnia</taxon>
    </lineage>
</organism>
<keyword evidence="2" id="KW-1133">Transmembrane helix</keyword>
<evidence type="ECO:0000313" key="5">
    <source>
        <dbReference type="EMBL" id="KDO35640.1"/>
    </source>
</evidence>
<accession>A0A067D2C7</accession>
<gene>
    <name evidence="5" type="ORF">SPRG_00484</name>
</gene>
<keyword evidence="3" id="KW-0732">Signal</keyword>
<sequence>MRARFGLLFAVVAASRSAVDDHEVPTDPIGTPDKANADSQASATVVDSTAARSLTNNYPSGYNVNGGYESGPYDGYNDGPYDGYNDGKYGQDDGYNDGPYGGYKNGPYDDYNDGKYDGYNANRGYNANGGYKNGPYGGYKNGPYGGYKNGPYGGYKNGPYGGYKNGPYGGYKSGPYDGYKNGKYGQDSGYNGYGGYKNGLYGGYNDTGGSADFNYTTIVYVPGGNVSADTNDTIQYVPGGGNTDGYYKRDDTYKSDFRGADYGYNGGYDSHNYWSRNSADAPPYLAESPSQGQRYPDVDHTSDYVYGHYTDSDDGCPSQPCHELATVEHGKCVYRQLAPGTLCAGQSCNNGGPCDDDEKDYCDSTGTCVDGYRIETYVPCRPAVSACDVPEYCNGKQSQCPMDRFSPRTQKCIGHSNGGDCDTTDYCDGRGHCVDAFRGPSFVCRPARDDCDAPERCSGHSGKCPRNSFADKSTDCTRLGKSSRGPCDARDRCDGKGNCIDRFHGPDHVCRKPRDVCDVPEYCTGDSNACPDDEFADTSVVCTDIGDSSHGSCDGVDYCDGRGNCIDRFLDCDQICRKQHDVCDLPEYCTGVHGSCPRDEFADSGTVCTPIGASSNGPCDAIDYCNGRGTCIDNFNVDTLCYNPRGFCDSGRFCDGTSGACPAAGYDREYVLLADDASMTEVIMQSFRLCSAKVTEGLVSVDGAMPSHSVYVLLAGVALVAVVVAIVVTKVKPLLGVGKNDDYTLVTETV</sequence>
<dbReference type="KEGG" id="spar:SPRG_00484"/>
<dbReference type="Proteomes" id="UP000030745">
    <property type="component" value="Unassembled WGS sequence"/>
</dbReference>
<feature type="compositionally biased region" description="Polar residues" evidence="1">
    <location>
        <begin position="53"/>
        <end position="63"/>
    </location>
</feature>
<name>A0A067D2C7_SAPPC</name>
<dbReference type="InterPro" id="IPR036436">
    <property type="entry name" value="Disintegrin_dom_sf"/>
</dbReference>
<protein>
    <recommendedName>
        <fullName evidence="4">Disintegrin domain-containing protein</fullName>
    </recommendedName>
</protein>
<evidence type="ECO:0000256" key="2">
    <source>
        <dbReference type="SAM" id="Phobius"/>
    </source>
</evidence>
<dbReference type="VEuPathDB" id="FungiDB:SPRG_00484"/>
<dbReference type="SMART" id="SM00050">
    <property type="entry name" value="DISIN"/>
    <property type="match status" value="1"/>
</dbReference>
<dbReference type="OrthoDB" id="5951731at2759"/>
<keyword evidence="6" id="KW-1185">Reference proteome</keyword>
<feature type="region of interest" description="Disordered" evidence="1">
    <location>
        <begin position="53"/>
        <end position="106"/>
    </location>
</feature>
<feature type="signal peptide" evidence="3">
    <location>
        <begin position="1"/>
        <end position="18"/>
    </location>
</feature>
<evidence type="ECO:0000256" key="3">
    <source>
        <dbReference type="SAM" id="SignalP"/>
    </source>
</evidence>
<proteinExistence type="predicted"/>
<feature type="transmembrane region" description="Helical" evidence="2">
    <location>
        <begin position="710"/>
        <end position="729"/>
    </location>
</feature>
<dbReference type="RefSeq" id="XP_012193968.1">
    <property type="nucleotide sequence ID" value="XM_012338578.1"/>
</dbReference>
<feature type="compositionally biased region" description="Low complexity" evidence="1">
    <location>
        <begin position="71"/>
        <end position="98"/>
    </location>
</feature>
<evidence type="ECO:0000256" key="1">
    <source>
        <dbReference type="SAM" id="MobiDB-lite"/>
    </source>
</evidence>
<reference evidence="5 6" key="1">
    <citation type="journal article" date="2013" name="PLoS Genet.">
        <title>Distinctive expansion of potential virulence genes in the genome of the oomycete fish pathogen Saprolegnia parasitica.</title>
        <authorList>
            <person name="Jiang R.H."/>
            <person name="de Bruijn I."/>
            <person name="Haas B.J."/>
            <person name="Belmonte R."/>
            <person name="Lobach L."/>
            <person name="Christie J."/>
            <person name="van den Ackerveken G."/>
            <person name="Bottin A."/>
            <person name="Bulone V."/>
            <person name="Diaz-Moreno S.M."/>
            <person name="Dumas B."/>
            <person name="Fan L."/>
            <person name="Gaulin E."/>
            <person name="Govers F."/>
            <person name="Grenville-Briggs L.J."/>
            <person name="Horner N.R."/>
            <person name="Levin J.Z."/>
            <person name="Mammella M."/>
            <person name="Meijer H.J."/>
            <person name="Morris P."/>
            <person name="Nusbaum C."/>
            <person name="Oome S."/>
            <person name="Phillips A.J."/>
            <person name="van Rooyen D."/>
            <person name="Rzeszutek E."/>
            <person name="Saraiva M."/>
            <person name="Secombes C.J."/>
            <person name="Seidl M.F."/>
            <person name="Snel B."/>
            <person name="Stassen J.H."/>
            <person name="Sykes S."/>
            <person name="Tripathy S."/>
            <person name="van den Berg H."/>
            <person name="Vega-Arreguin J.C."/>
            <person name="Wawra S."/>
            <person name="Young S.K."/>
            <person name="Zeng Q."/>
            <person name="Dieguez-Uribeondo J."/>
            <person name="Russ C."/>
            <person name="Tyler B.M."/>
            <person name="van West P."/>
        </authorList>
    </citation>
    <scope>NUCLEOTIDE SEQUENCE [LARGE SCALE GENOMIC DNA]</scope>
    <source>
        <strain evidence="5 6">CBS 223.65</strain>
    </source>
</reference>
<dbReference type="InterPro" id="IPR001762">
    <property type="entry name" value="Disintegrin_dom"/>
</dbReference>
<dbReference type="PANTHER" id="PTHR11905:SF159">
    <property type="entry name" value="ADAM METALLOPROTEASE"/>
    <property type="match status" value="1"/>
</dbReference>
<keyword evidence="2" id="KW-0812">Transmembrane</keyword>
<evidence type="ECO:0000259" key="4">
    <source>
        <dbReference type="SMART" id="SM00050"/>
    </source>
</evidence>
<dbReference type="PANTHER" id="PTHR11905">
    <property type="entry name" value="ADAM A DISINTEGRIN AND METALLOPROTEASE DOMAIN"/>
    <property type="match status" value="1"/>
</dbReference>
<dbReference type="AlphaFoldDB" id="A0A067D2C7"/>
<keyword evidence="2" id="KW-0472">Membrane</keyword>
<feature type="domain" description="Disintegrin" evidence="4">
    <location>
        <begin position="452"/>
        <end position="536"/>
    </location>
</feature>
<dbReference type="GeneID" id="24123123"/>
<dbReference type="SUPFAM" id="SSF57552">
    <property type="entry name" value="Blood coagulation inhibitor (disintegrin)"/>
    <property type="match status" value="4"/>
</dbReference>
<dbReference type="Gene3D" id="4.10.70.10">
    <property type="entry name" value="Disintegrin domain"/>
    <property type="match status" value="4"/>
</dbReference>
<feature type="chain" id="PRO_5001639144" description="Disintegrin domain-containing protein" evidence="3">
    <location>
        <begin position="19"/>
        <end position="750"/>
    </location>
</feature>
<dbReference type="EMBL" id="KK583189">
    <property type="protein sequence ID" value="KDO35640.1"/>
    <property type="molecule type" value="Genomic_DNA"/>
</dbReference>